<evidence type="ECO:0000313" key="1">
    <source>
        <dbReference type="EMBL" id="KAJ0016978.1"/>
    </source>
</evidence>
<dbReference type="EMBL" id="CM047747">
    <property type="protein sequence ID" value="KAJ0016978.1"/>
    <property type="molecule type" value="Genomic_DNA"/>
</dbReference>
<comment type="caution">
    <text evidence="1">The sequence shown here is derived from an EMBL/GenBank/DDBJ whole genome shotgun (WGS) entry which is preliminary data.</text>
</comment>
<organism evidence="1 2">
    <name type="scientific">Pistacia integerrima</name>
    <dbReference type="NCBI Taxonomy" id="434235"/>
    <lineage>
        <taxon>Eukaryota</taxon>
        <taxon>Viridiplantae</taxon>
        <taxon>Streptophyta</taxon>
        <taxon>Embryophyta</taxon>
        <taxon>Tracheophyta</taxon>
        <taxon>Spermatophyta</taxon>
        <taxon>Magnoliopsida</taxon>
        <taxon>eudicotyledons</taxon>
        <taxon>Gunneridae</taxon>
        <taxon>Pentapetalae</taxon>
        <taxon>rosids</taxon>
        <taxon>malvids</taxon>
        <taxon>Sapindales</taxon>
        <taxon>Anacardiaceae</taxon>
        <taxon>Pistacia</taxon>
    </lineage>
</organism>
<evidence type="ECO:0000313" key="2">
    <source>
        <dbReference type="Proteomes" id="UP001163603"/>
    </source>
</evidence>
<accession>A0ACC0XI10</accession>
<name>A0ACC0XI10_9ROSI</name>
<sequence>MGEKKVTRMVLKVDLQCEKCYRKVKKVLCKFPQIQDQVFDEKQNTVRIKVVCCSPEKMKQKIRCKGGESIKSIEIVPPPPPPPPPKPKEPEKPKPPPPQKQEPIQAEPAQPITTTTTTTEPRPGQAKAGPPKQEKLMVTFVDSRPKPAPGFPPPGYPNPVGMCCRECYEGRRGGPSYQLGYYGPPRCNGGYYGRPEYDSWGGGDDC</sequence>
<proteinExistence type="predicted"/>
<keyword evidence="2" id="KW-1185">Reference proteome</keyword>
<protein>
    <submittedName>
        <fullName evidence="1">Uncharacterized protein</fullName>
    </submittedName>
</protein>
<dbReference type="Proteomes" id="UP001163603">
    <property type="component" value="Chromosome 12"/>
</dbReference>
<gene>
    <name evidence="1" type="ORF">Pint_09428</name>
</gene>
<reference evidence="2" key="1">
    <citation type="journal article" date="2023" name="G3 (Bethesda)">
        <title>Genome assembly and association tests identify interacting loci associated with vigor, precocity, and sex in interspecific pistachio rootstocks.</title>
        <authorList>
            <person name="Palmer W."/>
            <person name="Jacygrad E."/>
            <person name="Sagayaradj S."/>
            <person name="Cavanaugh K."/>
            <person name="Han R."/>
            <person name="Bertier L."/>
            <person name="Beede B."/>
            <person name="Kafkas S."/>
            <person name="Golino D."/>
            <person name="Preece J."/>
            <person name="Michelmore R."/>
        </authorList>
    </citation>
    <scope>NUCLEOTIDE SEQUENCE [LARGE SCALE GENOMIC DNA]</scope>
</reference>